<evidence type="ECO:0000313" key="1">
    <source>
        <dbReference type="EMBL" id="AXH68879.1"/>
    </source>
</evidence>
<reference evidence="1 2" key="1">
    <citation type="submission" date="2018-07" db="EMBL/GenBank/DDBJ databases">
        <authorList>
            <person name="Dixon J."/>
            <person name="Knudsen H.R."/>
            <person name="Rock W."/>
            <person name="Scott A.N."/>
            <person name="Walsdorf S.L."/>
            <person name="Layton S.R."/>
            <person name="Nayek S."/>
            <person name="Kim T."/>
            <person name="Hughes L.E."/>
            <person name="Garlena R.A."/>
            <person name="Russell D.A."/>
            <person name="Pope W.H."/>
            <person name="Jacobs-Sera D."/>
            <person name="Hatfull G.F."/>
        </authorList>
    </citation>
    <scope>NUCLEOTIDE SEQUENCE [LARGE SCALE GENOMIC DNA]</scope>
</reference>
<protein>
    <submittedName>
        <fullName evidence="1">Uncharacterized protein</fullName>
    </submittedName>
</protein>
<accession>A0A345ME98</accession>
<dbReference type="Proteomes" id="UP000259914">
    <property type="component" value="Segment"/>
</dbReference>
<gene>
    <name evidence="1" type="primary">200</name>
    <name evidence="1" type="ORF">SEA_SPARKLEGODDESS_200</name>
</gene>
<proteinExistence type="predicted"/>
<organism evidence="1 2">
    <name type="scientific">Streptomyces phage SparkleGoddess</name>
    <dbReference type="NCBI Taxonomy" id="2283305"/>
    <lineage>
        <taxon>Viruses</taxon>
        <taxon>Duplodnaviria</taxon>
        <taxon>Heunggongvirae</taxon>
        <taxon>Uroviricota</taxon>
        <taxon>Caudoviricetes</taxon>
        <taxon>Stanwilliamsviridae</taxon>
        <taxon>Loccivirinae</taxon>
        <taxon>Gilsonvirus</taxon>
        <taxon>Gilsonvirus comrade</taxon>
    </lineage>
</organism>
<dbReference type="EMBL" id="MH590589">
    <property type="protein sequence ID" value="AXH68879.1"/>
    <property type="molecule type" value="Genomic_DNA"/>
</dbReference>
<evidence type="ECO:0000313" key="2">
    <source>
        <dbReference type="Proteomes" id="UP000259914"/>
    </source>
</evidence>
<sequence length="78" mass="8514">MVEITAEQEKQSRDFVKAATLLAVHVHAVNEAIALNDMDLLKGSVEFGTEFSQKILAQVPEDIQMEVMLEVLAGAMGL</sequence>
<name>A0A345ME98_9CAUD</name>